<accession>A0A6V1XSN2</accession>
<reference evidence="3" key="1">
    <citation type="submission" date="2021-01" db="EMBL/GenBank/DDBJ databases">
        <authorList>
            <person name="Corre E."/>
            <person name="Pelletier E."/>
            <person name="Niang G."/>
            <person name="Scheremetjew M."/>
            <person name="Finn R."/>
            <person name="Kale V."/>
            <person name="Holt S."/>
            <person name="Cochrane G."/>
            <person name="Meng A."/>
            <person name="Brown T."/>
            <person name="Cohen L."/>
        </authorList>
    </citation>
    <scope>NUCLEOTIDE SEQUENCE</scope>
    <source>
        <strain evidence="3">CCMP3107</strain>
    </source>
</reference>
<feature type="transmembrane region" description="Helical" evidence="2">
    <location>
        <begin position="146"/>
        <end position="167"/>
    </location>
</feature>
<gene>
    <name evidence="3" type="ORF">HAKA00212_LOCUS27258</name>
</gene>
<proteinExistence type="predicted"/>
<keyword evidence="2" id="KW-0812">Transmembrane</keyword>
<feature type="transmembrane region" description="Helical" evidence="2">
    <location>
        <begin position="110"/>
        <end position="134"/>
    </location>
</feature>
<dbReference type="EMBL" id="HBIU01063402">
    <property type="protein sequence ID" value="CAE0656518.1"/>
    <property type="molecule type" value="Transcribed_RNA"/>
</dbReference>
<name>A0A6V1XSN2_HETAK</name>
<evidence type="ECO:0000256" key="2">
    <source>
        <dbReference type="SAM" id="Phobius"/>
    </source>
</evidence>
<feature type="transmembrane region" description="Helical" evidence="2">
    <location>
        <begin position="67"/>
        <end position="90"/>
    </location>
</feature>
<evidence type="ECO:0000256" key="1">
    <source>
        <dbReference type="SAM" id="MobiDB-lite"/>
    </source>
</evidence>
<feature type="region of interest" description="Disordered" evidence="1">
    <location>
        <begin position="194"/>
        <end position="214"/>
    </location>
</feature>
<evidence type="ECO:0000313" key="3">
    <source>
        <dbReference type="EMBL" id="CAE0656518.1"/>
    </source>
</evidence>
<sequence>MLLASGDHCKNFGGLAYFAFMLGLMLQLHVSLVFFRLLLSSFQQHRIAANDTLHGFIRRKLQRRAQLYRLVSCAAGGLASSSSALLNFMFLNFMFGGSWHWVSSKSFSFLLFWFLAMGAVSMCTVYGYVLQLAESIGVFSRKTSKIVCFVTITGCFLTICFCLATSWSSPLILTLGCLVKTGRVIARKMPLEERNGIGSTPRSSRDGPRPARVGCEGRQLRSTALKRRLKIFTRDMDRFTSGGIILIMVTLMLDFVESTPWTTLTYIGVLVASYCSQWKVVEFLRPSSRVSEHLFYSPIVQWLSVPSAIVQWLSAMDRKDHNKVQDFPQISGARGSSQADLAAAPNRIPFSNKLFPIDHALSLQPVKTAMEAGGHSQKNTCQPITICPSSTSTAKRTEKVLHICDEEKEAALGPEN</sequence>
<keyword evidence="2" id="KW-0472">Membrane</keyword>
<organism evidence="3">
    <name type="scientific">Heterosigma akashiwo</name>
    <name type="common">Chromophytic alga</name>
    <name type="synonym">Heterosigma carterae</name>
    <dbReference type="NCBI Taxonomy" id="2829"/>
    <lineage>
        <taxon>Eukaryota</taxon>
        <taxon>Sar</taxon>
        <taxon>Stramenopiles</taxon>
        <taxon>Ochrophyta</taxon>
        <taxon>Raphidophyceae</taxon>
        <taxon>Chattonellales</taxon>
        <taxon>Chattonellaceae</taxon>
        <taxon>Heterosigma</taxon>
    </lineage>
</organism>
<protein>
    <submittedName>
        <fullName evidence="3">Uncharacterized protein</fullName>
    </submittedName>
</protein>
<feature type="transmembrane region" description="Helical" evidence="2">
    <location>
        <begin position="15"/>
        <end position="39"/>
    </location>
</feature>
<dbReference type="AlphaFoldDB" id="A0A6V1XSN2"/>
<keyword evidence="2" id="KW-1133">Transmembrane helix</keyword>